<keyword evidence="3" id="KW-1185">Reference proteome</keyword>
<evidence type="ECO:0000313" key="3">
    <source>
        <dbReference type="Proteomes" id="UP000639396"/>
    </source>
</evidence>
<proteinExistence type="predicted"/>
<name>A0A927C4S5_9BACL</name>
<dbReference type="InterPro" id="IPR006059">
    <property type="entry name" value="SBP"/>
</dbReference>
<sequence length="438" mass="48681">MKGNKISVLAMTIVCALLSASCSSGKEPAATGADSGSKAAEQQPVTLTFYTRTVLDDFELYVNRFVKKKFPHVTLKVVENKQGTRIEELVAAGDIPDIIWEGLTNIGTLVDLKVPADLTPLAQRHGFKFDRYDSKILDTIKSYAPKGEIYYLPYNVLAFALHYNKDIFDKFGVPYPKENMTWNEAIELGKKLNRSDGGLTYVGLRPPLDINRMQSQLSLAYVDPATEKAVVHTDKWKKLFETFKSTYSTPGQPVVKSFFEARDEFLNKRTVAMLPDILLLQNSEMQKLESDGFRWDFVTYPSFEDKPGIGPGVFSDGFVIPNGSKNQDLAFQIAAYLSTDPEVQLEAGKNGRLTATNDKKLLEQAFANNPAAKGKNVKSVVSQNYPEPYATSSYHTAARAIVNGRLLDYVNAKSDVNTLLQQAEEQVNKKVGEMKAAK</sequence>
<dbReference type="RefSeq" id="WP_190924252.1">
    <property type="nucleotide sequence ID" value="NZ_JACXJA010000003.1"/>
</dbReference>
<reference evidence="2" key="1">
    <citation type="submission" date="2020-09" db="EMBL/GenBank/DDBJ databases">
        <title>A novel bacterium of genus Paenibacillus, isolated from South China Sea.</title>
        <authorList>
            <person name="Huang H."/>
            <person name="Mo K."/>
            <person name="Hu Y."/>
        </authorList>
    </citation>
    <scope>NUCLEOTIDE SEQUENCE</scope>
    <source>
        <strain evidence="2">IB182363</strain>
    </source>
</reference>
<dbReference type="Pfam" id="PF13416">
    <property type="entry name" value="SBP_bac_8"/>
    <property type="match status" value="1"/>
</dbReference>
<dbReference type="Gene3D" id="3.40.190.10">
    <property type="entry name" value="Periplasmic binding protein-like II"/>
    <property type="match status" value="1"/>
</dbReference>
<organism evidence="2 3">
    <name type="scientific">Paenibacillus oceani</name>
    <dbReference type="NCBI Taxonomy" id="2772510"/>
    <lineage>
        <taxon>Bacteria</taxon>
        <taxon>Bacillati</taxon>
        <taxon>Bacillota</taxon>
        <taxon>Bacilli</taxon>
        <taxon>Bacillales</taxon>
        <taxon>Paenibacillaceae</taxon>
        <taxon>Paenibacillus</taxon>
    </lineage>
</organism>
<dbReference type="PROSITE" id="PS51257">
    <property type="entry name" value="PROKAR_LIPOPROTEIN"/>
    <property type="match status" value="1"/>
</dbReference>
<protein>
    <submittedName>
        <fullName evidence="2">Extracellular solute-binding protein</fullName>
    </submittedName>
</protein>
<comment type="caution">
    <text evidence="2">The sequence shown here is derived from an EMBL/GenBank/DDBJ whole genome shotgun (WGS) entry which is preliminary data.</text>
</comment>
<feature type="signal peptide" evidence="1">
    <location>
        <begin position="1"/>
        <end position="25"/>
    </location>
</feature>
<dbReference type="SUPFAM" id="SSF53850">
    <property type="entry name" value="Periplasmic binding protein-like II"/>
    <property type="match status" value="1"/>
</dbReference>
<feature type="chain" id="PRO_5038941394" evidence="1">
    <location>
        <begin position="26"/>
        <end position="438"/>
    </location>
</feature>
<gene>
    <name evidence="2" type="ORF">IDH45_02220</name>
</gene>
<dbReference type="AlphaFoldDB" id="A0A927C4S5"/>
<dbReference type="InterPro" id="IPR050490">
    <property type="entry name" value="Bact_solute-bd_prot1"/>
</dbReference>
<accession>A0A927C4S5</accession>
<keyword evidence="1" id="KW-0732">Signal</keyword>
<dbReference type="PANTHER" id="PTHR43649:SF12">
    <property type="entry name" value="DIACETYLCHITOBIOSE BINDING PROTEIN DASA"/>
    <property type="match status" value="1"/>
</dbReference>
<evidence type="ECO:0000313" key="2">
    <source>
        <dbReference type="EMBL" id="MBD2860799.1"/>
    </source>
</evidence>
<dbReference type="EMBL" id="JACXJA010000003">
    <property type="protein sequence ID" value="MBD2860799.1"/>
    <property type="molecule type" value="Genomic_DNA"/>
</dbReference>
<evidence type="ECO:0000256" key="1">
    <source>
        <dbReference type="SAM" id="SignalP"/>
    </source>
</evidence>
<dbReference type="PANTHER" id="PTHR43649">
    <property type="entry name" value="ARABINOSE-BINDING PROTEIN-RELATED"/>
    <property type="match status" value="1"/>
</dbReference>
<dbReference type="Proteomes" id="UP000639396">
    <property type="component" value="Unassembled WGS sequence"/>
</dbReference>